<accession>A0A414IH18</accession>
<protein>
    <submittedName>
        <fullName evidence="1">Uncharacterized protein</fullName>
    </submittedName>
</protein>
<dbReference type="EMBL" id="QSJZ01000011">
    <property type="protein sequence ID" value="RHE22273.1"/>
    <property type="molecule type" value="Genomic_DNA"/>
</dbReference>
<organism evidence="1 2">
    <name type="scientific">Bacteroides uniformis</name>
    <dbReference type="NCBI Taxonomy" id="820"/>
    <lineage>
        <taxon>Bacteria</taxon>
        <taxon>Pseudomonadati</taxon>
        <taxon>Bacteroidota</taxon>
        <taxon>Bacteroidia</taxon>
        <taxon>Bacteroidales</taxon>
        <taxon>Bacteroidaceae</taxon>
        <taxon>Bacteroides</taxon>
    </lineage>
</organism>
<dbReference type="Proteomes" id="UP000283601">
    <property type="component" value="Unassembled WGS sequence"/>
</dbReference>
<reference evidence="1 2" key="1">
    <citation type="submission" date="2018-08" db="EMBL/GenBank/DDBJ databases">
        <title>A genome reference for cultivated species of the human gut microbiota.</title>
        <authorList>
            <person name="Zou Y."/>
            <person name="Xue W."/>
            <person name="Luo G."/>
        </authorList>
    </citation>
    <scope>NUCLEOTIDE SEQUENCE [LARGE SCALE GENOMIC DNA]</scope>
    <source>
        <strain evidence="1 2">AM29-12AC</strain>
    </source>
</reference>
<name>A0A414IH18_BACUN</name>
<sequence>MERSLKMLGIYGICISFASRQIVNLLGANGVHIMPGTSKNKTPKLLFKSVSEFFVIGNCLPIL</sequence>
<dbReference type="AlphaFoldDB" id="A0A414IH18"/>
<proteinExistence type="predicted"/>
<evidence type="ECO:0000313" key="2">
    <source>
        <dbReference type="Proteomes" id="UP000283601"/>
    </source>
</evidence>
<comment type="caution">
    <text evidence="1">The sequence shown here is derived from an EMBL/GenBank/DDBJ whole genome shotgun (WGS) entry which is preliminary data.</text>
</comment>
<gene>
    <name evidence="1" type="ORF">DW758_13710</name>
</gene>
<evidence type="ECO:0000313" key="1">
    <source>
        <dbReference type="EMBL" id="RHE22273.1"/>
    </source>
</evidence>